<feature type="domain" description="Multidrug resistance protein MdtA-like barrel-sandwich hybrid" evidence="5">
    <location>
        <begin position="91"/>
        <end position="205"/>
    </location>
</feature>
<accession>A0ABM8E7B9</accession>
<dbReference type="SUPFAM" id="SSF111369">
    <property type="entry name" value="HlyD-like secretion proteins"/>
    <property type="match status" value="1"/>
</dbReference>
<evidence type="ECO:0000256" key="3">
    <source>
        <dbReference type="SAM" id="MobiDB-lite"/>
    </source>
</evidence>
<keyword evidence="4" id="KW-0472">Membrane</keyword>
<dbReference type="Pfam" id="PF25954">
    <property type="entry name" value="Beta-barrel_RND_2"/>
    <property type="match status" value="1"/>
</dbReference>
<feature type="transmembrane region" description="Helical" evidence="4">
    <location>
        <begin position="20"/>
        <end position="40"/>
    </location>
</feature>
<dbReference type="EMBL" id="AP027142">
    <property type="protein sequence ID" value="BDV33859.1"/>
    <property type="molecule type" value="Genomic_DNA"/>
</dbReference>
<evidence type="ECO:0000256" key="2">
    <source>
        <dbReference type="SAM" id="Coils"/>
    </source>
</evidence>
<evidence type="ECO:0000259" key="5">
    <source>
        <dbReference type="Pfam" id="PF25917"/>
    </source>
</evidence>
<dbReference type="Pfam" id="PF25917">
    <property type="entry name" value="BSH_RND"/>
    <property type="match status" value="1"/>
</dbReference>
<gene>
    <name evidence="7" type="ORF">SS37A_13880</name>
</gene>
<dbReference type="Gene3D" id="2.40.30.170">
    <property type="match status" value="1"/>
</dbReference>
<dbReference type="Gene3D" id="2.40.50.100">
    <property type="match status" value="1"/>
</dbReference>
<dbReference type="NCBIfam" id="TIGR01730">
    <property type="entry name" value="RND_mfp"/>
    <property type="match status" value="1"/>
</dbReference>
<evidence type="ECO:0000256" key="4">
    <source>
        <dbReference type="SAM" id="Phobius"/>
    </source>
</evidence>
<dbReference type="RefSeq" id="WP_281931404.1">
    <property type="nucleotide sequence ID" value="NZ_AP027142.1"/>
</dbReference>
<feature type="domain" description="CusB-like beta-barrel" evidence="6">
    <location>
        <begin position="218"/>
        <end position="289"/>
    </location>
</feature>
<dbReference type="Gene3D" id="2.40.420.20">
    <property type="match status" value="1"/>
</dbReference>
<evidence type="ECO:0000313" key="7">
    <source>
        <dbReference type="EMBL" id="BDV33859.1"/>
    </source>
</evidence>
<organism evidence="7 8">
    <name type="scientific">Methylocystis iwaonis</name>
    <dbReference type="NCBI Taxonomy" id="2885079"/>
    <lineage>
        <taxon>Bacteria</taxon>
        <taxon>Pseudomonadati</taxon>
        <taxon>Pseudomonadota</taxon>
        <taxon>Alphaproteobacteria</taxon>
        <taxon>Hyphomicrobiales</taxon>
        <taxon>Methylocystaceae</taxon>
        <taxon>Methylocystis</taxon>
    </lineage>
</organism>
<keyword evidence="4" id="KW-0812">Transmembrane</keyword>
<comment type="similarity">
    <text evidence="1">Belongs to the membrane fusion protein (MFP) (TC 8.A.1) family.</text>
</comment>
<dbReference type="PANTHER" id="PTHR30469">
    <property type="entry name" value="MULTIDRUG RESISTANCE PROTEIN MDTA"/>
    <property type="match status" value="1"/>
</dbReference>
<evidence type="ECO:0000256" key="1">
    <source>
        <dbReference type="ARBA" id="ARBA00009477"/>
    </source>
</evidence>
<proteinExistence type="inferred from homology"/>
<dbReference type="InterPro" id="IPR058625">
    <property type="entry name" value="MdtA-like_BSH"/>
</dbReference>
<dbReference type="PANTHER" id="PTHR30469:SF11">
    <property type="entry name" value="BLL4320 PROTEIN"/>
    <property type="match status" value="1"/>
</dbReference>
<feature type="region of interest" description="Disordered" evidence="3">
    <location>
        <begin position="373"/>
        <end position="395"/>
    </location>
</feature>
<keyword evidence="8" id="KW-1185">Reference proteome</keyword>
<evidence type="ECO:0000313" key="8">
    <source>
        <dbReference type="Proteomes" id="UP001317629"/>
    </source>
</evidence>
<sequence length="395" mass="41719">MLTSARTIAKDRFGSSLKPMLIMLASVGLVFAGLYGFNAFRSIMIGRFLASMANPPQTVSVTTAKLEEWRPTLAAIGTFRAVSGADLALEASGVVEKILFKSGEDVAAGQILLELRKDTDNARLESLKATAELNEINLRRDQAQLKLKAVSQATVDSDLANLRSAKAEVAQQEAVIAQKTLRAPFAGRLGIRSVDIGQYLSAGATVVTLQAIDALYLDFVLPQQNLNGLDVGQGVTASVDAYSGQTFAGKITAINSKVDQGSRNVQIRATFPNPDRKLRPGMFASVSIAVGKPEQLVTVPQTAIVHAPYGASVFLAQKNASAGEAGNGESGGLVARQSFVQLGATRGDEIAVVEGLKAGEVVVTAGQMKLRNDVPLKISNTPQPPVNPDPKPIDR</sequence>
<keyword evidence="4" id="KW-1133">Transmembrane helix</keyword>
<name>A0ABM8E7B9_9HYPH</name>
<protein>
    <submittedName>
        <fullName evidence="7">MexH family multidrug efflux RND transporter periplasmic adaptor subunit</fullName>
    </submittedName>
</protein>
<dbReference type="Gene3D" id="1.10.287.470">
    <property type="entry name" value="Helix hairpin bin"/>
    <property type="match status" value="1"/>
</dbReference>
<dbReference type="InterPro" id="IPR006143">
    <property type="entry name" value="RND_pump_MFP"/>
</dbReference>
<feature type="coiled-coil region" evidence="2">
    <location>
        <begin position="133"/>
        <end position="182"/>
    </location>
</feature>
<feature type="compositionally biased region" description="Pro residues" evidence="3">
    <location>
        <begin position="382"/>
        <end position="395"/>
    </location>
</feature>
<dbReference type="Proteomes" id="UP001317629">
    <property type="component" value="Chromosome"/>
</dbReference>
<reference evidence="7 8" key="1">
    <citation type="journal article" date="2023" name="Int. J. Syst. Evol. Microbiol.">
        <title>Methylocystis iwaonis sp. nov., a type II methane-oxidizing bacterium from surface soil of a rice paddy field in Japan, and emended description of the genus Methylocystis (ex Whittenbury et al. 1970) Bowman et al. 1993.</title>
        <authorList>
            <person name="Kaise H."/>
            <person name="Sawadogo J.B."/>
            <person name="Alam M.S."/>
            <person name="Ueno C."/>
            <person name="Dianou D."/>
            <person name="Shinjo R."/>
            <person name="Asakawa S."/>
        </authorList>
    </citation>
    <scope>NUCLEOTIDE SEQUENCE [LARGE SCALE GENOMIC DNA]</scope>
    <source>
        <strain evidence="7 8">SS37A-Re</strain>
    </source>
</reference>
<evidence type="ECO:0000259" key="6">
    <source>
        <dbReference type="Pfam" id="PF25954"/>
    </source>
</evidence>
<dbReference type="InterPro" id="IPR058792">
    <property type="entry name" value="Beta-barrel_RND_2"/>
</dbReference>
<keyword evidence="2" id="KW-0175">Coiled coil</keyword>